<dbReference type="Pfam" id="PF00550">
    <property type="entry name" value="PP-binding"/>
    <property type="match status" value="1"/>
</dbReference>
<dbReference type="InterPro" id="IPR036736">
    <property type="entry name" value="ACP-like_sf"/>
</dbReference>
<dbReference type="InterPro" id="IPR036291">
    <property type="entry name" value="NAD(P)-bd_dom_sf"/>
</dbReference>
<reference evidence="4 5" key="1">
    <citation type="submission" date="2018-07" db="EMBL/GenBank/DDBJ databases">
        <title>The genomes of Aspergillus section Nigri reveals drivers in fungal speciation.</title>
        <authorList>
            <consortium name="DOE Joint Genome Institute"/>
            <person name="Vesth T.C."/>
            <person name="Nybo J."/>
            <person name="Theobald S."/>
            <person name="Brandl J."/>
            <person name="Frisvad J.C."/>
            <person name="Nielsen K.F."/>
            <person name="Lyhne E.K."/>
            <person name="Kogle M.E."/>
            <person name="Kuo A."/>
            <person name="Riley R."/>
            <person name="Clum A."/>
            <person name="Nolan M."/>
            <person name="Lipzen A."/>
            <person name="Salamov A."/>
            <person name="Henrissat B."/>
            <person name="Wiebenga A."/>
            <person name="De vries R.P."/>
            <person name="Grigoriev I.V."/>
            <person name="Mortensen U.H."/>
            <person name="Andersen M.R."/>
            <person name="Baker S.E."/>
        </authorList>
    </citation>
    <scope>NUCLEOTIDE SEQUENCE [LARGE SCALE GENOMIC DNA]</scope>
    <source>
        <strain evidence="4 5">CBS 139.54b</strain>
    </source>
</reference>
<dbReference type="Gene3D" id="1.10.1200.10">
    <property type="entry name" value="ACP-like"/>
    <property type="match status" value="1"/>
</dbReference>
<dbReference type="Pfam" id="PF07993">
    <property type="entry name" value="NAD_binding_4"/>
    <property type="match status" value="1"/>
</dbReference>
<dbReference type="InterPro" id="IPR042099">
    <property type="entry name" value="ANL_N_sf"/>
</dbReference>
<sequence length="680" mass="73733">MGSSTLQGFSRLSISGLRLINAYGPCEASVACTMGEIDYKRANLSGSHGPIPVGETLPAYAIHILDGQMQPVATGWPGEICISSGAVSSFGYWNREDETSARFRDFNGVRVYKTGDYGRILPDGKLEYRGRLKGDSQIKLRGMRLELGEISSVLVRASQGVLREAAVIAKGQPEPYLVAFVVFSTTSDSPVNVDSFLDSLRSGLPLPAYAKPTVITVIDRIPLTSSGKVDRTALGKLQIHQRQITTSTSGALNIVEMKMKELWEELLPVTGLPITSRSNFFDLGGNSLQILRLQGRIRAITTVSIPVHKHLPTRSWEIETAIPSSFDDSIAIPDPLNHPAHPPREVILTGTTGFYGTALLNHLLSIPSITHIHCLAIRPNADGSPRHLPHLSSPKVHLYSGDLSHPTLSLTEVEATRLASTVDCIIHNGADVSSLKPYSALRAPNVHSTKFLFSLCIPRRIPFHYISTASVTSLSKKDEYPEASVASYPPPTDGSASGHTVGYAASKWASEVFLEKASARYTDVPVRVYRPTAITGEGDMAISATSGGVIESVLDLSREMRATPETGSWRGYINLIGVEKAAAMVVGRVVHDSGSGDYCGNAVQYSHVCGEKRFKAIEVRKFLEKEEGVEFQELKWKEWLARAADYGIDDGVAAYLEGLQGETGSAGEFFFLPLLGGRIK</sequence>
<evidence type="ECO:0000313" key="4">
    <source>
        <dbReference type="EMBL" id="RDH36238.1"/>
    </source>
</evidence>
<dbReference type="PANTHER" id="PTHR44845:SF6">
    <property type="entry name" value="BETA-ALANINE-ACTIVATING ENZYME"/>
    <property type="match status" value="1"/>
</dbReference>
<dbReference type="PROSITE" id="PS50075">
    <property type="entry name" value="CARRIER"/>
    <property type="match status" value="1"/>
</dbReference>
<dbReference type="Gene3D" id="3.40.50.12780">
    <property type="entry name" value="N-terminal domain of ligase-like"/>
    <property type="match status" value="1"/>
</dbReference>
<dbReference type="SUPFAM" id="SSF56801">
    <property type="entry name" value="Acetyl-CoA synthetase-like"/>
    <property type="match status" value="1"/>
</dbReference>
<dbReference type="STRING" id="1341132.A0A3F3QAN3"/>
<feature type="domain" description="Carrier" evidence="3">
    <location>
        <begin position="250"/>
        <end position="329"/>
    </location>
</feature>
<dbReference type="Gene3D" id="3.30.300.30">
    <property type="match status" value="1"/>
</dbReference>
<evidence type="ECO:0000313" key="5">
    <source>
        <dbReference type="Proteomes" id="UP000253729"/>
    </source>
</evidence>
<accession>A0A3F3QAN3</accession>
<dbReference type="InterPro" id="IPR013120">
    <property type="entry name" value="FAR_NAD-bd"/>
</dbReference>
<keyword evidence="2" id="KW-0597">Phosphoprotein</keyword>
<name>A0A3F3QAN3_9EURO</name>
<proteinExistence type="predicted"/>
<keyword evidence="1" id="KW-0596">Phosphopantetheine</keyword>
<dbReference type="GeneID" id="38139272"/>
<protein>
    <recommendedName>
        <fullName evidence="3">Carrier domain-containing protein</fullName>
    </recommendedName>
</protein>
<dbReference type="SUPFAM" id="SSF47336">
    <property type="entry name" value="ACP-like"/>
    <property type="match status" value="1"/>
</dbReference>
<dbReference type="EMBL" id="KZ852038">
    <property type="protein sequence ID" value="RDH36238.1"/>
    <property type="molecule type" value="Genomic_DNA"/>
</dbReference>
<dbReference type="Gene3D" id="3.40.50.720">
    <property type="entry name" value="NAD(P)-binding Rossmann-like Domain"/>
    <property type="match status" value="1"/>
</dbReference>
<dbReference type="AlphaFoldDB" id="A0A3F3QAN3"/>
<dbReference type="PANTHER" id="PTHR44845">
    <property type="entry name" value="CARRIER DOMAIN-CONTAINING PROTEIN"/>
    <property type="match status" value="1"/>
</dbReference>
<evidence type="ECO:0000259" key="3">
    <source>
        <dbReference type="PROSITE" id="PS50075"/>
    </source>
</evidence>
<evidence type="ECO:0000256" key="1">
    <source>
        <dbReference type="ARBA" id="ARBA00022450"/>
    </source>
</evidence>
<dbReference type="SUPFAM" id="SSF51735">
    <property type="entry name" value="NAD(P)-binding Rossmann-fold domains"/>
    <property type="match status" value="1"/>
</dbReference>
<organism evidence="4 5">
    <name type="scientific">Aspergillus welwitschiae</name>
    <dbReference type="NCBI Taxonomy" id="1341132"/>
    <lineage>
        <taxon>Eukaryota</taxon>
        <taxon>Fungi</taxon>
        <taxon>Dikarya</taxon>
        <taxon>Ascomycota</taxon>
        <taxon>Pezizomycotina</taxon>
        <taxon>Eurotiomycetes</taxon>
        <taxon>Eurotiomycetidae</taxon>
        <taxon>Eurotiales</taxon>
        <taxon>Aspergillaceae</taxon>
        <taxon>Aspergillus</taxon>
        <taxon>Aspergillus subgen. Circumdati</taxon>
    </lineage>
</organism>
<dbReference type="Pfam" id="PF00501">
    <property type="entry name" value="AMP-binding"/>
    <property type="match status" value="1"/>
</dbReference>
<keyword evidence="5" id="KW-1185">Reference proteome</keyword>
<dbReference type="InterPro" id="IPR000873">
    <property type="entry name" value="AMP-dep_synth/lig_dom"/>
</dbReference>
<dbReference type="Proteomes" id="UP000253729">
    <property type="component" value="Unassembled WGS sequence"/>
</dbReference>
<dbReference type="RefSeq" id="XP_026629260.1">
    <property type="nucleotide sequence ID" value="XM_026770916.1"/>
</dbReference>
<dbReference type="InterPro" id="IPR009081">
    <property type="entry name" value="PP-bd_ACP"/>
</dbReference>
<evidence type="ECO:0000256" key="2">
    <source>
        <dbReference type="ARBA" id="ARBA00022553"/>
    </source>
</evidence>
<gene>
    <name evidence="4" type="ORF">BDQ94DRAFT_167858</name>
</gene>
<dbReference type="InterPro" id="IPR045851">
    <property type="entry name" value="AMP-bd_C_sf"/>
</dbReference>